<keyword evidence="1" id="KW-0472">Membrane</keyword>
<dbReference type="Proteomes" id="UP000078546">
    <property type="component" value="Unassembled WGS sequence"/>
</dbReference>
<dbReference type="AlphaFoldDB" id="A0A1A8XBH7"/>
<protein>
    <submittedName>
        <fullName evidence="2">PIR Superfamily Protein</fullName>
    </submittedName>
</protein>
<accession>A0A1A8XBH7</accession>
<name>A0A1A8XBH7_PLAOA</name>
<dbReference type="EMBL" id="FLQV01003537">
    <property type="protein sequence ID" value="SBT02577.1"/>
    <property type="molecule type" value="Genomic_DNA"/>
</dbReference>
<feature type="transmembrane region" description="Helical" evidence="1">
    <location>
        <begin position="171"/>
        <end position="190"/>
    </location>
</feature>
<evidence type="ECO:0000256" key="1">
    <source>
        <dbReference type="SAM" id="Phobius"/>
    </source>
</evidence>
<evidence type="ECO:0000313" key="3">
    <source>
        <dbReference type="Proteomes" id="UP000078546"/>
    </source>
</evidence>
<sequence>MTRSICLNDLPSSQFHNELKHGIHYEGIVKNIERETFSLGDKFWKYTLNSYVNRCTRNSNDSSEYDDIENKKNIDDLCEDIAYINENISEIHSNDCKKIEGYIDQQITKLNSIYANSPSKYTHILEHYHFQSFDDFNSTITNLKSKCQEGAATASLVGHQAEMAQYSGKNASIIAVTSLSGILSFFILLYKTTTCGSILNTLIRKKIKFGNNLCDEAYYETLEDISESSHSGTYNILYNITGDS</sequence>
<keyword evidence="1" id="KW-0812">Transmembrane</keyword>
<evidence type="ECO:0000313" key="2">
    <source>
        <dbReference type="EMBL" id="SBT02577.1"/>
    </source>
</evidence>
<keyword evidence="1" id="KW-1133">Transmembrane helix</keyword>
<organism evidence="2 3">
    <name type="scientific">Plasmodium ovale curtisi</name>
    <dbReference type="NCBI Taxonomy" id="864141"/>
    <lineage>
        <taxon>Eukaryota</taxon>
        <taxon>Sar</taxon>
        <taxon>Alveolata</taxon>
        <taxon>Apicomplexa</taxon>
        <taxon>Aconoidasida</taxon>
        <taxon>Haemosporida</taxon>
        <taxon>Plasmodiidae</taxon>
        <taxon>Plasmodium</taxon>
        <taxon>Plasmodium (Plasmodium)</taxon>
    </lineage>
</organism>
<reference evidence="3" key="1">
    <citation type="submission" date="2016-05" db="EMBL/GenBank/DDBJ databases">
        <authorList>
            <person name="Naeem Raeece"/>
        </authorList>
    </citation>
    <scope>NUCLEOTIDE SEQUENCE [LARGE SCALE GENOMIC DNA]</scope>
</reference>
<proteinExistence type="predicted"/>
<gene>
    <name evidence="2" type="ORF">POVCU1_078480</name>
</gene>